<protein>
    <submittedName>
        <fullName evidence="2">Uncharacterized protein</fullName>
    </submittedName>
</protein>
<proteinExistence type="predicted"/>
<organism evidence="2 3">
    <name type="scientific">Nonomuraea coxensis DSM 45129</name>
    <dbReference type="NCBI Taxonomy" id="1122611"/>
    <lineage>
        <taxon>Bacteria</taxon>
        <taxon>Bacillati</taxon>
        <taxon>Actinomycetota</taxon>
        <taxon>Actinomycetes</taxon>
        <taxon>Streptosporangiales</taxon>
        <taxon>Streptosporangiaceae</taxon>
        <taxon>Nonomuraea</taxon>
    </lineage>
</organism>
<evidence type="ECO:0000256" key="1">
    <source>
        <dbReference type="SAM" id="Coils"/>
    </source>
</evidence>
<name>A0ABX8UDA4_9ACTN</name>
<evidence type="ECO:0000313" key="3">
    <source>
        <dbReference type="Proteomes" id="UP000824681"/>
    </source>
</evidence>
<gene>
    <name evidence="2" type="ORF">Nocox_36860</name>
</gene>
<accession>A0ABX8UDA4</accession>
<keyword evidence="1" id="KW-0175">Coiled coil</keyword>
<dbReference type="EMBL" id="CP068985">
    <property type="protein sequence ID" value="QYC44926.1"/>
    <property type="molecule type" value="Genomic_DNA"/>
</dbReference>
<feature type="coiled-coil region" evidence="1">
    <location>
        <begin position="42"/>
        <end position="69"/>
    </location>
</feature>
<reference evidence="2 3" key="1">
    <citation type="journal article" date="2021" name="ACS Chem. Biol.">
        <title>Genomic-Led Discovery of a Novel Glycopeptide Antibiotic by Nonomuraea coxensis DSM 45129.</title>
        <authorList>
            <person name="Yushchuk O."/>
            <person name="Vior N.M."/>
            <person name="Andreo-Vidal A."/>
            <person name="Berini F."/>
            <person name="Ruckert C."/>
            <person name="Busche T."/>
            <person name="Binda E."/>
            <person name="Kalinowski J."/>
            <person name="Truman A.W."/>
            <person name="Marinelli F."/>
        </authorList>
    </citation>
    <scope>NUCLEOTIDE SEQUENCE [LARGE SCALE GENOMIC DNA]</scope>
    <source>
        <strain evidence="2 3">DSM 45129</strain>
    </source>
</reference>
<dbReference type="RefSeq" id="WP_020545084.1">
    <property type="nucleotide sequence ID" value="NZ_CP068985.1"/>
</dbReference>
<keyword evidence="3" id="KW-1185">Reference proteome</keyword>
<sequence length="163" mass="17156">MAKTTATVRDLAQARANTDAALAALRNLMASGVASSVSEPFLIAFLAEIEATRSEMDALQKQAKAQQEHILMAFKWGSDAAWSLADELGLDAGGIARAARSQIDKGVFTAAERQHLVSALNDVLDARDGVRVDGWKPAPMPFDSDGRCGDPSCLSCHGAQASA</sequence>
<dbReference type="Proteomes" id="UP000824681">
    <property type="component" value="Chromosome"/>
</dbReference>
<evidence type="ECO:0000313" key="2">
    <source>
        <dbReference type="EMBL" id="QYC44926.1"/>
    </source>
</evidence>